<name>A0ACC5U4A6_9FLAO</name>
<evidence type="ECO:0000313" key="2">
    <source>
        <dbReference type="Proteomes" id="UP001647509"/>
    </source>
</evidence>
<gene>
    <name evidence="1" type="ORF">KO493_00265</name>
</gene>
<accession>A0ACC5U4A6</accession>
<dbReference type="Proteomes" id="UP001647509">
    <property type="component" value="Unassembled WGS sequence"/>
</dbReference>
<proteinExistence type="predicted"/>
<organism evidence="1 2">
    <name type="scientific">Pseudotamlana agarivorans</name>
    <dbReference type="NCBI Taxonomy" id="481183"/>
    <lineage>
        <taxon>Bacteria</taxon>
        <taxon>Pseudomonadati</taxon>
        <taxon>Bacteroidota</taxon>
        <taxon>Flavobacteriia</taxon>
        <taxon>Flavobacteriales</taxon>
        <taxon>Flavobacteriaceae</taxon>
        <taxon>Pseudotamlana</taxon>
    </lineage>
</organism>
<protein>
    <submittedName>
        <fullName evidence="1">DUF3857 domain-containing protein</fullName>
    </submittedName>
</protein>
<dbReference type="EMBL" id="JAHKPD010000001">
    <property type="protein sequence ID" value="MBU2949132.1"/>
    <property type="molecule type" value="Genomic_DNA"/>
</dbReference>
<reference evidence="1" key="1">
    <citation type="submission" date="2021-05" db="EMBL/GenBank/DDBJ databases">
        <title>Draft genomes of bacteria isolated from model marine particles.</title>
        <authorList>
            <person name="Datta M.S."/>
            <person name="Schwartzman J.A."/>
            <person name="Enke T.N."/>
            <person name="Saavedra J."/>
            <person name="Cermak N."/>
            <person name="Cordero O.X."/>
        </authorList>
    </citation>
    <scope>NUCLEOTIDE SEQUENCE</scope>
    <source>
        <strain evidence="1">I2M19</strain>
    </source>
</reference>
<keyword evidence="2" id="KW-1185">Reference proteome</keyword>
<sequence length="637" mass="73407">MNLKFSVNICILFTTMLVFGQENLYPVITIPSELSANSNAVIRLNEQSVIIDSESEMHVQGRKIITVLNKRGDRHVDAHVYYDPNIKIKDLKVSIYNASGILIDKIKENDFKDVSAVPGGTLYSDSRVKYYNYTPIKYPYTVEFNYEIVNKNTAFIRSFMPVKDYLVSVEKSSYRITYPEHINIKSKEKNFENFNLEKEVGDGEIYFEVKNIEAFKQEDYSPGFFDIAPMVLVRSTEFQLEGVQTKVENWNDFGKWMYHDLIKDTHDLSEATKIKMQELVKDEPDDLSKAKKIYEYVQNKSRYIGVQVGIGGWKPFNASEVDALGYGDCKGLTNYTLALLQAVGIKSNYTVVYARASQRSFEPDFASMQGNHVILNIPTEGEDVWLECTSQKLPFGFIGVFTDDRDVLVITPEGAQIKHTKKYTVEENFQTIKAQYEVQNDGGISAKVKVISKGIQYGDKYNLEVETKRELDKAYKNRWKYLNRMAIDNMHIENNKSTAEFIEDINFQAGGYAKKIGDRLLLTLNAVNRNTEIPDRYRNRKWPLKISRGFKDVDEVEIKLPAGYQIEAKPNNALIENKFGSYKVELEEKNENTLVYKREFIVNDGDFPKEDYSAFRNFYKKVAQLDNSKIALIKKKL</sequence>
<evidence type="ECO:0000313" key="1">
    <source>
        <dbReference type="EMBL" id="MBU2949132.1"/>
    </source>
</evidence>
<comment type="caution">
    <text evidence="1">The sequence shown here is derived from an EMBL/GenBank/DDBJ whole genome shotgun (WGS) entry which is preliminary data.</text>
</comment>